<comment type="caution">
    <text evidence="2">The sequence shown here is derived from an EMBL/GenBank/DDBJ whole genome shotgun (WGS) entry which is preliminary data.</text>
</comment>
<feature type="region of interest" description="Disordered" evidence="1">
    <location>
        <begin position="95"/>
        <end position="123"/>
    </location>
</feature>
<gene>
    <name evidence="2" type="ORF">PG999_001831</name>
</gene>
<feature type="compositionally biased region" description="Basic and acidic residues" evidence="1">
    <location>
        <begin position="112"/>
        <end position="123"/>
    </location>
</feature>
<sequence>MVLARLHLANAVVKLGVAEIRKAGDGLEFGGVGAPLRKGGLRDEHMKPLTGRRRGADGPDELDVLGGARHRRLEREAVTAGATGHLEDVVGRLHSADDLPNDSADEGALAGDARDDGNDEGRRWVSVGQSQAGRLGHLEDDHGVVGGPLGGNGHVGGGGGVVAR</sequence>
<proteinExistence type="predicted"/>
<dbReference type="AlphaFoldDB" id="A0AAW0R6L6"/>
<organism evidence="2 3">
    <name type="scientific">Apiospora kogelbergensis</name>
    <dbReference type="NCBI Taxonomy" id="1337665"/>
    <lineage>
        <taxon>Eukaryota</taxon>
        <taxon>Fungi</taxon>
        <taxon>Dikarya</taxon>
        <taxon>Ascomycota</taxon>
        <taxon>Pezizomycotina</taxon>
        <taxon>Sordariomycetes</taxon>
        <taxon>Xylariomycetidae</taxon>
        <taxon>Amphisphaeriales</taxon>
        <taxon>Apiosporaceae</taxon>
        <taxon>Apiospora</taxon>
    </lineage>
</organism>
<evidence type="ECO:0000313" key="2">
    <source>
        <dbReference type="EMBL" id="KAK8129451.1"/>
    </source>
</evidence>
<accession>A0AAW0R6L6</accession>
<dbReference type="Proteomes" id="UP001392437">
    <property type="component" value="Unassembled WGS sequence"/>
</dbReference>
<name>A0AAW0R6L6_9PEZI</name>
<reference evidence="2 3" key="1">
    <citation type="submission" date="2023-01" db="EMBL/GenBank/DDBJ databases">
        <title>Analysis of 21 Apiospora genomes using comparative genomics revels a genus with tremendous synthesis potential of carbohydrate active enzymes and secondary metabolites.</title>
        <authorList>
            <person name="Sorensen T."/>
        </authorList>
    </citation>
    <scope>NUCLEOTIDE SEQUENCE [LARGE SCALE GENOMIC DNA]</scope>
    <source>
        <strain evidence="2 3">CBS 117206</strain>
    </source>
</reference>
<keyword evidence="3" id="KW-1185">Reference proteome</keyword>
<protein>
    <submittedName>
        <fullName evidence="2">Uncharacterized protein</fullName>
    </submittedName>
</protein>
<evidence type="ECO:0000256" key="1">
    <source>
        <dbReference type="SAM" id="MobiDB-lite"/>
    </source>
</evidence>
<dbReference type="EMBL" id="JAQQWP010000002">
    <property type="protein sequence ID" value="KAK8129451.1"/>
    <property type="molecule type" value="Genomic_DNA"/>
</dbReference>
<evidence type="ECO:0000313" key="3">
    <source>
        <dbReference type="Proteomes" id="UP001392437"/>
    </source>
</evidence>